<comment type="caution">
    <text evidence="2">The sequence shown here is derived from an EMBL/GenBank/DDBJ whole genome shotgun (WGS) entry which is preliminary data.</text>
</comment>
<dbReference type="EMBL" id="JBEGDP010000010">
    <property type="protein sequence ID" value="MEQ7847757.1"/>
    <property type="molecule type" value="Genomic_DNA"/>
</dbReference>
<feature type="region of interest" description="Disordered" evidence="1">
    <location>
        <begin position="24"/>
        <end position="52"/>
    </location>
</feature>
<dbReference type="RefSeq" id="WP_349804674.1">
    <property type="nucleotide sequence ID" value="NZ_JBEGDP010000010.1"/>
</dbReference>
<name>A0ABV1NZ12_9ACTN</name>
<reference evidence="2 3" key="1">
    <citation type="submission" date="2024-02" db="EMBL/GenBank/DDBJ databases">
        <title>Full genome sequence of Nocardioides kribbensis.</title>
        <authorList>
            <person name="Poletto B.L."/>
            <person name="Silva G."/>
            <person name="Galante D."/>
            <person name="Campos K.R."/>
            <person name="Santos M.B.N."/>
            <person name="Sacchi C.T."/>
        </authorList>
    </citation>
    <scope>NUCLEOTIDE SEQUENCE [LARGE SCALE GENOMIC DNA]</scope>
    <source>
        <strain evidence="2 3">O4R</strain>
    </source>
</reference>
<protein>
    <recommendedName>
        <fullName evidence="4">CopG family transcriptional regulator</fullName>
    </recommendedName>
</protein>
<organism evidence="2 3">
    <name type="scientific">Nocardioides kribbensis</name>
    <dbReference type="NCBI Taxonomy" id="305517"/>
    <lineage>
        <taxon>Bacteria</taxon>
        <taxon>Bacillati</taxon>
        <taxon>Actinomycetota</taxon>
        <taxon>Actinomycetes</taxon>
        <taxon>Propionibacteriales</taxon>
        <taxon>Nocardioidaceae</taxon>
        <taxon>Nocardioides</taxon>
    </lineage>
</organism>
<dbReference type="Proteomes" id="UP001482520">
    <property type="component" value="Unassembled WGS sequence"/>
</dbReference>
<keyword evidence="3" id="KW-1185">Reference proteome</keyword>
<evidence type="ECO:0000313" key="2">
    <source>
        <dbReference type="EMBL" id="MEQ7847757.1"/>
    </source>
</evidence>
<evidence type="ECO:0008006" key="4">
    <source>
        <dbReference type="Google" id="ProtNLM"/>
    </source>
</evidence>
<feature type="compositionally biased region" description="Basic and acidic residues" evidence="1">
    <location>
        <begin position="38"/>
        <end position="52"/>
    </location>
</feature>
<sequence>MTCPNQTTPHDIEPWAEHLAELRAEPDCDPSGQMADEAADRYEREMDRRWVA</sequence>
<evidence type="ECO:0000256" key="1">
    <source>
        <dbReference type="SAM" id="MobiDB-lite"/>
    </source>
</evidence>
<gene>
    <name evidence="2" type="ORF">V6R90_10740</name>
</gene>
<accession>A0ABV1NZ12</accession>
<proteinExistence type="predicted"/>
<evidence type="ECO:0000313" key="3">
    <source>
        <dbReference type="Proteomes" id="UP001482520"/>
    </source>
</evidence>